<dbReference type="GO" id="GO:0016020">
    <property type="term" value="C:membrane"/>
    <property type="evidence" value="ECO:0007669"/>
    <property type="project" value="UniProtKB-SubCell"/>
</dbReference>
<evidence type="ECO:0000256" key="1">
    <source>
        <dbReference type="ARBA" id="ARBA00004141"/>
    </source>
</evidence>
<evidence type="ECO:0000256" key="2">
    <source>
        <dbReference type="ARBA" id="ARBA00006665"/>
    </source>
</evidence>
<sequence>MGVIISLPVNLAASFLASCFGSCTSTILTKSFKSLSGGSSSLSTRLNYAAGLLVNSLASWISMSSNYSLLWPGKTCTSNGECGFFSVHRLNFALGVLHLALAAMLVGVKSTSDRRSQLQNSWWLVKILIYFSLVIISFWIPNEFYIVFSKWISVPSGALFILIGLVLLVDFAHEWAETCIQHVELEDEHSSFWQKFLIVGTSAMYLASLVMTVLMYVFFCQSHCNMNRVSVSMNMVLTLITTGISVHPKIQEYNPKCGLAQSSMVAVYCTYLTMSAMSSEPDDKQCNPLVRSSGTRKASVILGSLFTFVAIAYTTTRAAANSAFNSGGQSIYLDGDDNVEYEGIGQSRNQLRLEAIRQAVEEGSLPESALYDTSWLGSPGPVPTGNDVSDDSDDEKISTRYSYSLFHIIFFLATQWIAILLTINVTQDEVGDFIPVGRTYFYSWVKIVSAWICYALYGWTLIAPMVLPDRFGYEDF</sequence>
<organism evidence="8 9">
    <name type="scientific">Lachancea fermentati</name>
    <name type="common">Zygosaccharomyces fermentati</name>
    <dbReference type="NCBI Taxonomy" id="4955"/>
    <lineage>
        <taxon>Eukaryota</taxon>
        <taxon>Fungi</taxon>
        <taxon>Dikarya</taxon>
        <taxon>Ascomycota</taxon>
        <taxon>Saccharomycotina</taxon>
        <taxon>Saccharomycetes</taxon>
        <taxon>Saccharomycetales</taxon>
        <taxon>Saccharomycetaceae</taxon>
        <taxon>Lachancea</taxon>
    </lineage>
</organism>
<feature type="transmembrane region" description="Helical" evidence="7">
    <location>
        <begin position="120"/>
        <end position="140"/>
    </location>
</feature>
<dbReference type="PANTHER" id="PTHR10383">
    <property type="entry name" value="SERINE INCORPORATOR"/>
    <property type="match status" value="1"/>
</dbReference>
<keyword evidence="5 7" id="KW-0472">Membrane</keyword>
<protein>
    <submittedName>
        <fullName evidence="8">LAFE_0H09736g1_1</fullName>
    </submittedName>
</protein>
<feature type="transmembrane region" description="Helical" evidence="7">
    <location>
        <begin position="196"/>
        <end position="219"/>
    </location>
</feature>
<feature type="transmembrane region" description="Helical" evidence="7">
    <location>
        <begin position="90"/>
        <end position="108"/>
    </location>
</feature>
<gene>
    <name evidence="8" type="ORF">LAFE_0H09736G</name>
</gene>
<feature type="transmembrane region" description="Helical" evidence="7">
    <location>
        <begin position="298"/>
        <end position="316"/>
    </location>
</feature>
<proteinExistence type="inferred from homology"/>
<evidence type="ECO:0000313" key="8">
    <source>
        <dbReference type="EMBL" id="SCW04266.1"/>
    </source>
</evidence>
<reference evidence="8 9" key="1">
    <citation type="submission" date="2016-03" db="EMBL/GenBank/DDBJ databases">
        <authorList>
            <person name="Devillers H."/>
        </authorList>
    </citation>
    <scope>NUCLEOTIDE SEQUENCE [LARGE SCALE GENOMIC DNA]</scope>
    <source>
        <strain evidence="8">CBS 6772</strain>
    </source>
</reference>
<feature type="transmembrane region" description="Helical" evidence="7">
    <location>
        <begin position="443"/>
        <end position="467"/>
    </location>
</feature>
<dbReference type="OrthoDB" id="5963193at2759"/>
<comment type="similarity">
    <text evidence="2">Belongs to the TDE1 family.</text>
</comment>
<feature type="region of interest" description="Disordered" evidence="6">
    <location>
        <begin position="372"/>
        <end position="393"/>
    </location>
</feature>
<keyword evidence="9" id="KW-1185">Reference proteome</keyword>
<feature type="transmembrane region" description="Helical" evidence="7">
    <location>
        <begin position="152"/>
        <end position="175"/>
    </location>
</feature>
<dbReference type="InterPro" id="IPR005016">
    <property type="entry name" value="TDE1/TMS"/>
</dbReference>
<feature type="transmembrane region" description="Helical" evidence="7">
    <location>
        <begin position="6"/>
        <end position="28"/>
    </location>
</feature>
<accession>A0A1G4MK67</accession>
<evidence type="ECO:0000256" key="3">
    <source>
        <dbReference type="ARBA" id="ARBA00022692"/>
    </source>
</evidence>
<keyword evidence="3 7" id="KW-0812">Transmembrane</keyword>
<comment type="subcellular location">
    <subcellularLocation>
        <location evidence="1">Membrane</location>
        <topology evidence="1">Multi-pass membrane protein</topology>
    </subcellularLocation>
</comment>
<evidence type="ECO:0000256" key="4">
    <source>
        <dbReference type="ARBA" id="ARBA00022989"/>
    </source>
</evidence>
<evidence type="ECO:0000256" key="7">
    <source>
        <dbReference type="SAM" id="Phobius"/>
    </source>
</evidence>
<name>A0A1G4MK67_LACFM</name>
<keyword evidence="4 7" id="KW-1133">Transmembrane helix</keyword>
<dbReference type="AlphaFoldDB" id="A0A1G4MK67"/>
<dbReference type="PANTHER" id="PTHR10383:SF9">
    <property type="entry name" value="SERINE INCORPORATOR, ISOFORM F"/>
    <property type="match status" value="1"/>
</dbReference>
<dbReference type="STRING" id="4955.A0A1G4MK67"/>
<dbReference type="OMA" id="DKHCNPL"/>
<feature type="transmembrane region" description="Helical" evidence="7">
    <location>
        <begin position="405"/>
        <end position="423"/>
    </location>
</feature>
<evidence type="ECO:0000256" key="5">
    <source>
        <dbReference type="ARBA" id="ARBA00023136"/>
    </source>
</evidence>
<evidence type="ECO:0000313" key="9">
    <source>
        <dbReference type="Proteomes" id="UP000190831"/>
    </source>
</evidence>
<dbReference type="Proteomes" id="UP000190831">
    <property type="component" value="Chromosome H"/>
</dbReference>
<feature type="transmembrane region" description="Helical" evidence="7">
    <location>
        <begin position="48"/>
        <end position="70"/>
    </location>
</feature>
<dbReference type="EMBL" id="LT598491">
    <property type="protein sequence ID" value="SCW04266.1"/>
    <property type="molecule type" value="Genomic_DNA"/>
</dbReference>
<evidence type="ECO:0000256" key="6">
    <source>
        <dbReference type="SAM" id="MobiDB-lite"/>
    </source>
</evidence>
<dbReference type="Pfam" id="PF03348">
    <property type="entry name" value="Serinc"/>
    <property type="match status" value="1"/>
</dbReference>